<dbReference type="RefSeq" id="WP_184253004.1">
    <property type="nucleotide sequence ID" value="NZ_JACHIO010000003.1"/>
</dbReference>
<dbReference type="UniPathway" id="UPA00626">
    <property type="reaction ID" value="UER00678"/>
</dbReference>
<dbReference type="GO" id="GO:0047605">
    <property type="term" value="F:acetolactate decarboxylase activity"/>
    <property type="evidence" value="ECO:0007669"/>
    <property type="project" value="UniProtKB-UniRule"/>
</dbReference>
<dbReference type="Pfam" id="PF03306">
    <property type="entry name" value="AAL_decarboxy"/>
    <property type="match status" value="1"/>
</dbReference>
<dbReference type="EC" id="4.1.1.5" evidence="4 9"/>
<keyword evidence="8 9" id="KW-0456">Lyase</keyword>
<evidence type="ECO:0000313" key="10">
    <source>
        <dbReference type="EMBL" id="MBB5062499.1"/>
    </source>
</evidence>
<comment type="caution">
    <text evidence="10">The sequence shown here is derived from an EMBL/GenBank/DDBJ whole genome shotgun (WGS) entry which is preliminary data.</text>
</comment>
<comment type="similarity">
    <text evidence="3 9">Belongs to the alpha-acetolactate decarboxylase family.</text>
</comment>
<dbReference type="InterPro" id="IPR005128">
    <property type="entry name" value="Acetolactate_a_deCO2ase"/>
</dbReference>
<dbReference type="SUPFAM" id="SSF117856">
    <property type="entry name" value="AF0104/ALDC/Ptd012-like"/>
    <property type="match status" value="1"/>
</dbReference>
<evidence type="ECO:0000256" key="9">
    <source>
        <dbReference type="PIRNR" id="PIRNR001332"/>
    </source>
</evidence>
<dbReference type="PANTHER" id="PTHR35524:SF1">
    <property type="entry name" value="ALPHA-ACETOLACTATE DECARBOXYLASE"/>
    <property type="match status" value="1"/>
</dbReference>
<evidence type="ECO:0000256" key="2">
    <source>
        <dbReference type="ARBA" id="ARBA00005170"/>
    </source>
</evidence>
<gene>
    <name evidence="10" type="ORF">HDF15_000829</name>
</gene>
<evidence type="ECO:0000256" key="3">
    <source>
        <dbReference type="ARBA" id="ARBA00007106"/>
    </source>
</evidence>
<dbReference type="PIRSF" id="PIRSF001332">
    <property type="entry name" value="Acetolac_decarb"/>
    <property type="match status" value="1"/>
</dbReference>
<dbReference type="AlphaFoldDB" id="A0A7W7ZM52"/>
<name>A0A7W7ZM52_9BACT</name>
<organism evidence="10 11">
    <name type="scientific">Granulicella mallensis</name>
    <dbReference type="NCBI Taxonomy" id="940614"/>
    <lineage>
        <taxon>Bacteria</taxon>
        <taxon>Pseudomonadati</taxon>
        <taxon>Acidobacteriota</taxon>
        <taxon>Terriglobia</taxon>
        <taxon>Terriglobales</taxon>
        <taxon>Acidobacteriaceae</taxon>
        <taxon>Granulicella</taxon>
    </lineage>
</organism>
<accession>A0A7W7ZM52</accession>
<dbReference type="CDD" id="cd17299">
    <property type="entry name" value="acetolactate_decarboxylase"/>
    <property type="match status" value="1"/>
</dbReference>
<evidence type="ECO:0000256" key="7">
    <source>
        <dbReference type="ARBA" id="ARBA00023061"/>
    </source>
</evidence>
<comment type="catalytic activity">
    <reaction evidence="1 9">
        <text>(2S)-2-acetolactate + H(+) = (R)-acetoin + CO2</text>
        <dbReference type="Rhea" id="RHEA:21580"/>
        <dbReference type="ChEBI" id="CHEBI:15378"/>
        <dbReference type="ChEBI" id="CHEBI:15686"/>
        <dbReference type="ChEBI" id="CHEBI:16526"/>
        <dbReference type="ChEBI" id="CHEBI:58476"/>
        <dbReference type="EC" id="4.1.1.5"/>
    </reaction>
</comment>
<protein>
    <recommendedName>
        <fullName evidence="5 9">Alpha-acetolactate decarboxylase</fullName>
        <ecNumber evidence="4 9">4.1.1.5</ecNumber>
    </recommendedName>
</protein>
<comment type="pathway">
    <text evidence="2 9">Polyol metabolism; (R,R)-butane-2,3-diol biosynthesis; (R,R)-butane-2,3-diol from pyruvate: step 2/3.</text>
</comment>
<dbReference type="GO" id="GO:0045151">
    <property type="term" value="P:acetoin biosynthetic process"/>
    <property type="evidence" value="ECO:0007669"/>
    <property type="project" value="UniProtKB-UniRule"/>
</dbReference>
<dbReference type="PANTHER" id="PTHR35524">
    <property type="entry name" value="ALPHA-ACETOLACTATE DECARBOXYLASE"/>
    <property type="match status" value="1"/>
</dbReference>
<keyword evidence="7 9" id="KW-0005">Acetoin biosynthesis</keyword>
<evidence type="ECO:0000256" key="5">
    <source>
        <dbReference type="ARBA" id="ARBA00020164"/>
    </source>
</evidence>
<dbReference type="EMBL" id="JACHIO010000003">
    <property type="protein sequence ID" value="MBB5062499.1"/>
    <property type="molecule type" value="Genomic_DNA"/>
</dbReference>
<dbReference type="NCBIfam" id="TIGR01252">
    <property type="entry name" value="acetolac_decarb"/>
    <property type="match status" value="1"/>
</dbReference>
<dbReference type="Proteomes" id="UP000584867">
    <property type="component" value="Unassembled WGS sequence"/>
</dbReference>
<proteinExistence type="inferred from homology"/>
<reference evidence="10 11" key="1">
    <citation type="submission" date="2020-08" db="EMBL/GenBank/DDBJ databases">
        <title>Genomic Encyclopedia of Type Strains, Phase IV (KMG-V): Genome sequencing to study the core and pangenomes of soil and plant-associated prokaryotes.</title>
        <authorList>
            <person name="Whitman W."/>
        </authorList>
    </citation>
    <scope>NUCLEOTIDE SEQUENCE [LARGE SCALE GENOMIC DNA]</scope>
    <source>
        <strain evidence="10 11">X5P3</strain>
    </source>
</reference>
<evidence type="ECO:0000313" key="11">
    <source>
        <dbReference type="Proteomes" id="UP000584867"/>
    </source>
</evidence>
<keyword evidence="6 9" id="KW-0210">Decarboxylase</keyword>
<evidence type="ECO:0000256" key="4">
    <source>
        <dbReference type="ARBA" id="ARBA00013204"/>
    </source>
</evidence>
<dbReference type="Gene3D" id="3.30.1330.80">
    <property type="entry name" value="Hypothetical protein, similar to alpha- acetolactate decarboxylase, domain 2"/>
    <property type="match status" value="2"/>
</dbReference>
<evidence type="ECO:0000256" key="6">
    <source>
        <dbReference type="ARBA" id="ARBA00022793"/>
    </source>
</evidence>
<evidence type="ECO:0000256" key="1">
    <source>
        <dbReference type="ARBA" id="ARBA00001784"/>
    </source>
</evidence>
<evidence type="ECO:0000256" key="8">
    <source>
        <dbReference type="ARBA" id="ARBA00023239"/>
    </source>
</evidence>
<sequence length="273" mass="30106">MSILNIVVAERTYNDLRVAASRRGTSVDSLAGAALGDYFKNDGHRMYQISTSSALVEGVYTGAISSRDLLLHGDFGLGTFENLDGEMVISDGAIYQVHSDGKVLRRDDDFQIPFAVVTRYQPEAMFETGTITNLGDLERVCDQHRESNNLFYAFHVDGAFEKIHARAVSPVGAGIRLADAAKAQREFEFKGVEGTLVCFWSPGYSSAFNVPGYHFHFLSKDRSEGGHVLDVRAMTLRIGVQTLCEYDIQLPDQGSFLTTDLSRDPSSDLARTE</sequence>